<dbReference type="EMBL" id="JAIBOA010000001">
    <property type="protein sequence ID" value="MBW8481037.1"/>
    <property type="molecule type" value="Genomic_DNA"/>
</dbReference>
<evidence type="ECO:0000259" key="3">
    <source>
        <dbReference type="PROSITE" id="PS51186"/>
    </source>
</evidence>
<gene>
    <name evidence="4" type="ORF">K1Y72_01555</name>
</gene>
<keyword evidence="1" id="KW-0808">Transferase</keyword>
<feature type="domain" description="N-acetyltransferase" evidence="3">
    <location>
        <begin position="4"/>
        <end position="142"/>
    </location>
</feature>
<reference evidence="4 5" key="1">
    <citation type="submission" date="2021-07" db="EMBL/GenBank/DDBJ databases">
        <title>Actinomadura sp. PM05-2 isolated from lichen.</title>
        <authorList>
            <person name="Somphong A."/>
            <person name="Phongsopitanun W."/>
            <person name="Tanasupawat S."/>
            <person name="Peongsungnone V."/>
        </authorList>
    </citation>
    <scope>NUCLEOTIDE SEQUENCE [LARGE SCALE GENOMIC DNA]</scope>
    <source>
        <strain evidence="4 5">PM05-2</strain>
    </source>
</reference>
<dbReference type="Proteomes" id="UP000774570">
    <property type="component" value="Unassembled WGS sequence"/>
</dbReference>
<evidence type="ECO:0000256" key="2">
    <source>
        <dbReference type="ARBA" id="ARBA00023315"/>
    </source>
</evidence>
<dbReference type="PROSITE" id="PS51186">
    <property type="entry name" value="GNAT"/>
    <property type="match status" value="1"/>
</dbReference>
<name>A0ABS7FL01_9ACTN</name>
<evidence type="ECO:0000313" key="5">
    <source>
        <dbReference type="Proteomes" id="UP000774570"/>
    </source>
</evidence>
<dbReference type="PANTHER" id="PTHR43877:SF2">
    <property type="entry name" value="AMINOALKYLPHOSPHONATE N-ACETYLTRANSFERASE-RELATED"/>
    <property type="match status" value="1"/>
</dbReference>
<evidence type="ECO:0000313" key="4">
    <source>
        <dbReference type="EMBL" id="MBW8481037.1"/>
    </source>
</evidence>
<accession>A0ABS7FL01</accession>
<comment type="caution">
    <text evidence="4">The sequence shown here is derived from an EMBL/GenBank/DDBJ whole genome shotgun (WGS) entry which is preliminary data.</text>
</comment>
<proteinExistence type="predicted"/>
<keyword evidence="5" id="KW-1185">Reference proteome</keyword>
<dbReference type="PANTHER" id="PTHR43877">
    <property type="entry name" value="AMINOALKYLPHOSPHONATE N-ACETYLTRANSFERASE-RELATED-RELATED"/>
    <property type="match status" value="1"/>
</dbReference>
<evidence type="ECO:0000256" key="1">
    <source>
        <dbReference type="ARBA" id="ARBA00022679"/>
    </source>
</evidence>
<dbReference type="InterPro" id="IPR016181">
    <property type="entry name" value="Acyl_CoA_acyltransferase"/>
</dbReference>
<sequence>MDTEVASAATAADLEQARAVRLRVFVEEQGVPLDLELDEHDAAADHFVARAAGRTVGTARLLADGEGVLGRLAVLPEARGTGLGAALVRAVEDRARARGLPALRLHAQTSARGFYERLGYAAFGPVEDEAGIPHIWMRKDLRRPAS</sequence>
<dbReference type="SUPFAM" id="SSF55729">
    <property type="entry name" value="Acyl-CoA N-acyltransferases (Nat)"/>
    <property type="match status" value="1"/>
</dbReference>
<dbReference type="InterPro" id="IPR050832">
    <property type="entry name" value="Bact_Acetyltransf"/>
</dbReference>
<dbReference type="Pfam" id="PF13673">
    <property type="entry name" value="Acetyltransf_10"/>
    <property type="match status" value="1"/>
</dbReference>
<dbReference type="RefSeq" id="WP_220162453.1">
    <property type="nucleotide sequence ID" value="NZ_JAIBOA010000001.1"/>
</dbReference>
<dbReference type="CDD" id="cd04301">
    <property type="entry name" value="NAT_SF"/>
    <property type="match status" value="1"/>
</dbReference>
<keyword evidence="2" id="KW-0012">Acyltransferase</keyword>
<dbReference type="Gene3D" id="3.40.630.30">
    <property type="match status" value="1"/>
</dbReference>
<protein>
    <submittedName>
        <fullName evidence="4">GNAT family N-acetyltransferase</fullName>
    </submittedName>
</protein>
<organism evidence="4 5">
    <name type="scientific">Actinomadura parmotrematis</name>
    <dbReference type="NCBI Taxonomy" id="2864039"/>
    <lineage>
        <taxon>Bacteria</taxon>
        <taxon>Bacillati</taxon>
        <taxon>Actinomycetota</taxon>
        <taxon>Actinomycetes</taxon>
        <taxon>Streptosporangiales</taxon>
        <taxon>Thermomonosporaceae</taxon>
        <taxon>Actinomadura</taxon>
    </lineage>
</organism>
<dbReference type="InterPro" id="IPR000182">
    <property type="entry name" value="GNAT_dom"/>
</dbReference>